<dbReference type="PANTHER" id="PTHR42073">
    <property type="entry name" value="MEIOTIC EXPRESSION UP-REGULATED PROTEIN 6"/>
    <property type="match status" value="1"/>
</dbReference>
<feature type="compositionally biased region" description="Polar residues" evidence="1">
    <location>
        <begin position="28"/>
        <end position="37"/>
    </location>
</feature>
<feature type="compositionally biased region" description="Low complexity" evidence="1">
    <location>
        <begin position="306"/>
        <end position="335"/>
    </location>
</feature>
<comment type="caution">
    <text evidence="3">The sequence shown here is derived from an EMBL/GenBank/DDBJ whole genome shotgun (WGS) entry which is preliminary data.</text>
</comment>
<dbReference type="InterPro" id="IPR039712">
    <property type="entry name" value="Meu6"/>
</dbReference>
<dbReference type="InterPro" id="IPR039483">
    <property type="entry name" value="Meu6_PH_dom"/>
</dbReference>
<feature type="compositionally biased region" description="Basic and acidic residues" evidence="1">
    <location>
        <begin position="628"/>
        <end position="644"/>
    </location>
</feature>
<reference evidence="3" key="1">
    <citation type="journal article" date="2020" name="Stud. Mycol.">
        <title>101 Dothideomycetes genomes: a test case for predicting lifestyles and emergence of pathogens.</title>
        <authorList>
            <person name="Haridas S."/>
            <person name="Albert R."/>
            <person name="Binder M."/>
            <person name="Bloem J."/>
            <person name="Labutti K."/>
            <person name="Salamov A."/>
            <person name="Andreopoulos B."/>
            <person name="Baker S."/>
            <person name="Barry K."/>
            <person name="Bills G."/>
            <person name="Bluhm B."/>
            <person name="Cannon C."/>
            <person name="Castanera R."/>
            <person name="Culley D."/>
            <person name="Daum C."/>
            <person name="Ezra D."/>
            <person name="Gonzalez J."/>
            <person name="Henrissat B."/>
            <person name="Kuo A."/>
            <person name="Liang C."/>
            <person name="Lipzen A."/>
            <person name="Lutzoni F."/>
            <person name="Magnuson J."/>
            <person name="Mondo S."/>
            <person name="Nolan M."/>
            <person name="Ohm R."/>
            <person name="Pangilinan J."/>
            <person name="Park H.-J."/>
            <person name="Ramirez L."/>
            <person name="Alfaro M."/>
            <person name="Sun H."/>
            <person name="Tritt A."/>
            <person name="Yoshinaga Y."/>
            <person name="Zwiers L.-H."/>
            <person name="Turgeon B."/>
            <person name="Goodwin S."/>
            <person name="Spatafora J."/>
            <person name="Crous P."/>
            <person name="Grigoriev I."/>
        </authorList>
    </citation>
    <scope>NUCLEOTIDE SEQUENCE</scope>
    <source>
        <strain evidence="3">CBS 130266</strain>
    </source>
</reference>
<name>A0A9P4NSP5_9PEZI</name>
<dbReference type="OrthoDB" id="5593352at2759"/>
<proteinExistence type="predicted"/>
<feature type="compositionally biased region" description="Basic and acidic residues" evidence="1">
    <location>
        <begin position="366"/>
        <end position="379"/>
    </location>
</feature>
<feature type="compositionally biased region" description="Basic and acidic residues" evidence="1">
    <location>
        <begin position="564"/>
        <end position="586"/>
    </location>
</feature>
<keyword evidence="4" id="KW-1185">Reference proteome</keyword>
<dbReference type="Proteomes" id="UP000800235">
    <property type="component" value="Unassembled WGS sequence"/>
</dbReference>
<accession>A0A9P4NSP5</accession>
<evidence type="ECO:0000313" key="3">
    <source>
        <dbReference type="EMBL" id="KAF2430526.1"/>
    </source>
</evidence>
<feature type="domain" description="Meiotic expression up-regulated protein 6 PH" evidence="2">
    <location>
        <begin position="100"/>
        <end position="201"/>
    </location>
</feature>
<evidence type="ECO:0000259" key="2">
    <source>
        <dbReference type="Pfam" id="PF15406"/>
    </source>
</evidence>
<feature type="compositionally biased region" description="Basic and acidic residues" evidence="1">
    <location>
        <begin position="245"/>
        <end position="256"/>
    </location>
</feature>
<dbReference type="PANTHER" id="PTHR42073:SF1">
    <property type="entry name" value="MEIOTIC EXPRESSION UP-REGULATED PROTEIN 6"/>
    <property type="match status" value="1"/>
</dbReference>
<feature type="region of interest" description="Disordered" evidence="1">
    <location>
        <begin position="236"/>
        <end position="674"/>
    </location>
</feature>
<dbReference type="Pfam" id="PF15406">
    <property type="entry name" value="PH_6"/>
    <property type="match status" value="1"/>
</dbReference>
<feature type="compositionally biased region" description="Polar residues" evidence="1">
    <location>
        <begin position="438"/>
        <end position="448"/>
    </location>
</feature>
<evidence type="ECO:0000256" key="1">
    <source>
        <dbReference type="SAM" id="MobiDB-lite"/>
    </source>
</evidence>
<feature type="compositionally biased region" description="Basic and acidic residues" evidence="1">
    <location>
        <begin position="599"/>
        <end position="616"/>
    </location>
</feature>
<feature type="compositionally biased region" description="Basic and acidic residues" evidence="1">
    <location>
        <begin position="64"/>
        <end position="77"/>
    </location>
</feature>
<organism evidence="3 4">
    <name type="scientific">Tothia fuscella</name>
    <dbReference type="NCBI Taxonomy" id="1048955"/>
    <lineage>
        <taxon>Eukaryota</taxon>
        <taxon>Fungi</taxon>
        <taxon>Dikarya</taxon>
        <taxon>Ascomycota</taxon>
        <taxon>Pezizomycotina</taxon>
        <taxon>Dothideomycetes</taxon>
        <taxon>Pleosporomycetidae</taxon>
        <taxon>Venturiales</taxon>
        <taxon>Cylindrosympodiaceae</taxon>
        <taxon>Tothia</taxon>
    </lineage>
</organism>
<dbReference type="AlphaFoldDB" id="A0A9P4NSP5"/>
<feature type="compositionally biased region" description="Basic and acidic residues" evidence="1">
    <location>
        <begin position="336"/>
        <end position="350"/>
    </location>
</feature>
<gene>
    <name evidence="3" type="ORF">EJ08DRAFT_697270</name>
</gene>
<feature type="compositionally biased region" description="Basic and acidic residues" evidence="1">
    <location>
        <begin position="290"/>
        <end position="304"/>
    </location>
</feature>
<feature type="compositionally biased region" description="Basic and acidic residues" evidence="1">
    <location>
        <begin position="414"/>
        <end position="430"/>
    </location>
</feature>
<feature type="compositionally biased region" description="Low complexity" evidence="1">
    <location>
        <begin position="10"/>
        <end position="21"/>
    </location>
</feature>
<protein>
    <recommendedName>
        <fullName evidence="2">Meiotic expression up-regulated protein 6 PH domain-containing protein</fullName>
    </recommendedName>
</protein>
<feature type="region of interest" description="Disordered" evidence="1">
    <location>
        <begin position="1"/>
        <end position="77"/>
    </location>
</feature>
<sequence>MSTTIDAKTVTETPAAPVVEPTPAPLGSTETPATTGPINPEPAPVEGALAKTVETTAEPITAVEEPKKEEKTPAEPKYEGQLAYQAPSNFLRELLPLPPKKQFFWFGTEPVASQELNHYLAKGKEAAHSTAAWASQTGTGLLYFNKHGEKKDSPTGVLNLADAEDIKSSGLHEISFKLHNHKHRFEAPEADRDSWLAAFKKVAAEAKEKKEEIVNSEGYKEALTKLRPAAAVIAPVSAAKTTEAAPKKSIEAKDSLETPTEAATEESKKTNKSRSRSRGAPSNIIGFFNRKKEDAKPESKKEEPVATETAATESVATEPVAETTTAPVITDAVPPVDDKKVDEPIKDGKTGRRQSRFESFFSPKAKTTEKAPETTREPVEPISDSAPKIEEPVAESTTGPILPVEPIVDAPTEAAERKEGEITPTKERKPSLLAGVKSFTQKLRSPSSEHPPALAPETIAETTPATTETADTSAIASETPATAATTEATDAPATNGESRPLPGPSEKRRSSFFSSDFIKNMVPKNEKKVEPTANPFEEPAKPSEAVEEPIKPVDETPAVAAVEPEAKKSTEVKSTEPKVEKERKESPIATLTRRVSKAIRGDKAKRETKPVPKVDEAGETGETAPKLPETHTEPSKVSETDKENTAPNSIGDAVPEAVNVGTAHKPNATVSATA</sequence>
<dbReference type="EMBL" id="MU007038">
    <property type="protein sequence ID" value="KAF2430526.1"/>
    <property type="molecule type" value="Genomic_DNA"/>
</dbReference>
<evidence type="ECO:0000313" key="4">
    <source>
        <dbReference type="Proteomes" id="UP000800235"/>
    </source>
</evidence>
<feature type="compositionally biased region" description="Low complexity" evidence="1">
    <location>
        <begin position="451"/>
        <end position="494"/>
    </location>
</feature>